<evidence type="ECO:0000259" key="8">
    <source>
        <dbReference type="PROSITE" id="PS51296"/>
    </source>
</evidence>
<dbReference type="Gene3D" id="2.102.10.10">
    <property type="entry name" value="Rieske [2Fe-2S] iron-sulphur domain"/>
    <property type="match status" value="1"/>
</dbReference>
<dbReference type="GO" id="GO:0051537">
    <property type="term" value="F:2 iron, 2 sulfur cluster binding"/>
    <property type="evidence" value="ECO:0007669"/>
    <property type="project" value="UniProtKB-KW"/>
</dbReference>
<dbReference type="SUPFAM" id="SSF50022">
    <property type="entry name" value="ISP domain"/>
    <property type="match status" value="1"/>
</dbReference>
<accession>A0A0F7JQ88</accession>
<sequence length="230" mass="25068">MTRYKKQDPEITRRKFINVAMGTGAGVGVLSLVSALGSAKPAFRLTPEKAPPIKGDILVHASADKEGQPIRVSELSEQGVSAWPMGKDKEGNNVIRKGEPNNQLAVYRFERDRFKVPEEGGHAHVVLELNGITEQGVVAYSNKCTHAGCAVPNDPNDATKLFCPCHSGQYDLLQGCKVVGGPPPRSMPQLPIKLDNDQLVVTETFVTAPYGFLNEADWETYLEQVKEIIG</sequence>
<keyword evidence="7" id="KW-0472">Membrane</keyword>
<keyword evidence="3" id="KW-0408">Iron</keyword>
<keyword evidence="7" id="KW-0812">Transmembrane</keyword>
<evidence type="ECO:0000313" key="10">
    <source>
        <dbReference type="Proteomes" id="UP000034024"/>
    </source>
</evidence>
<dbReference type="PRINTS" id="PR00162">
    <property type="entry name" value="RIESKE"/>
</dbReference>
<keyword evidence="2" id="KW-0479">Metal-binding</keyword>
<dbReference type="EMBL" id="CP011389">
    <property type="protein sequence ID" value="AKH17469.1"/>
    <property type="molecule type" value="Genomic_DNA"/>
</dbReference>
<evidence type="ECO:0000256" key="4">
    <source>
        <dbReference type="ARBA" id="ARBA00023014"/>
    </source>
</evidence>
<feature type="domain" description="Rieske" evidence="8">
    <location>
        <begin position="101"/>
        <end position="201"/>
    </location>
</feature>
<dbReference type="GO" id="GO:0046872">
    <property type="term" value="F:metal ion binding"/>
    <property type="evidence" value="ECO:0007669"/>
    <property type="project" value="UniProtKB-KW"/>
</dbReference>
<evidence type="ECO:0000313" key="9">
    <source>
        <dbReference type="EMBL" id="AKH17469.1"/>
    </source>
</evidence>
<evidence type="ECO:0000256" key="3">
    <source>
        <dbReference type="ARBA" id="ARBA00023004"/>
    </source>
</evidence>
<evidence type="ECO:0000256" key="1">
    <source>
        <dbReference type="ARBA" id="ARBA00022714"/>
    </source>
</evidence>
<dbReference type="InterPro" id="IPR006311">
    <property type="entry name" value="TAT_signal"/>
</dbReference>
<dbReference type="AlphaFoldDB" id="A0A0F7JQ88"/>
<dbReference type="InterPro" id="IPR014349">
    <property type="entry name" value="Rieske_Fe-S_prot"/>
</dbReference>
<reference evidence="9 10" key="1">
    <citation type="submission" date="2015-01" db="EMBL/GenBank/DDBJ databases">
        <title>Deinococcus soli/N5/whole genome sequencing.</title>
        <authorList>
            <person name="Kim M.K."/>
            <person name="Srinivasan S."/>
            <person name="Lee J.-J."/>
        </authorList>
    </citation>
    <scope>NUCLEOTIDE SEQUENCE [LARGE SCALE GENOMIC DNA]</scope>
    <source>
        <strain evidence="9 10">N5</strain>
    </source>
</reference>
<dbReference type="GO" id="GO:0016020">
    <property type="term" value="C:membrane"/>
    <property type="evidence" value="ECO:0007669"/>
    <property type="project" value="InterPro"/>
</dbReference>
<feature type="transmembrane region" description="Helical" evidence="7">
    <location>
        <begin position="16"/>
        <end position="37"/>
    </location>
</feature>
<evidence type="ECO:0000256" key="2">
    <source>
        <dbReference type="ARBA" id="ARBA00022723"/>
    </source>
</evidence>
<dbReference type="KEGG" id="dch:SY84_10940"/>
<comment type="cofactor">
    <cofactor evidence="6">
        <name>[2Fe-2S] cluster</name>
        <dbReference type="ChEBI" id="CHEBI:190135"/>
    </cofactor>
</comment>
<dbReference type="Pfam" id="PF00355">
    <property type="entry name" value="Rieske"/>
    <property type="match status" value="1"/>
</dbReference>
<dbReference type="InterPro" id="IPR005805">
    <property type="entry name" value="Rieske_Fe-S_prot_C"/>
</dbReference>
<dbReference type="PATRIC" id="fig|1309411.5.peg.2224"/>
<keyword evidence="4" id="KW-0411">Iron-sulfur</keyword>
<dbReference type="InterPro" id="IPR017941">
    <property type="entry name" value="Rieske_2Fe-2S"/>
</dbReference>
<protein>
    <submittedName>
        <fullName evidence="9">Cytochrome complex iron-sulfur subunit</fullName>
    </submittedName>
</protein>
<keyword evidence="10" id="KW-1185">Reference proteome</keyword>
<keyword evidence="5" id="KW-1015">Disulfide bond</keyword>
<dbReference type="CDD" id="cd03467">
    <property type="entry name" value="Rieske"/>
    <property type="match status" value="1"/>
</dbReference>
<dbReference type="RefSeq" id="WP_046844037.1">
    <property type="nucleotide sequence ID" value="NZ_BMHJ01000015.1"/>
</dbReference>
<gene>
    <name evidence="9" type="ORF">SY84_10940</name>
</gene>
<evidence type="ECO:0000256" key="5">
    <source>
        <dbReference type="ARBA" id="ARBA00023157"/>
    </source>
</evidence>
<keyword evidence="7" id="KW-1133">Transmembrane helix</keyword>
<dbReference type="PANTHER" id="PTHR10134">
    <property type="entry name" value="CYTOCHROME B-C1 COMPLEX SUBUNIT RIESKE, MITOCHONDRIAL"/>
    <property type="match status" value="1"/>
</dbReference>
<dbReference type="InterPro" id="IPR036922">
    <property type="entry name" value="Rieske_2Fe-2S_sf"/>
</dbReference>
<dbReference type="OrthoDB" id="9767869at2"/>
<dbReference type="PROSITE" id="PS51296">
    <property type="entry name" value="RIESKE"/>
    <property type="match status" value="1"/>
</dbReference>
<evidence type="ECO:0000256" key="6">
    <source>
        <dbReference type="ARBA" id="ARBA00034078"/>
    </source>
</evidence>
<dbReference type="Proteomes" id="UP000034024">
    <property type="component" value="Chromosome"/>
</dbReference>
<dbReference type="PROSITE" id="PS51318">
    <property type="entry name" value="TAT"/>
    <property type="match status" value="1"/>
</dbReference>
<proteinExistence type="predicted"/>
<name>A0A0F7JQ88_9DEIO</name>
<keyword evidence="1" id="KW-0001">2Fe-2S</keyword>
<organism evidence="9 10">
    <name type="scientific">Deinococcus soli</name>
    <name type="common">ex Cha et al. 2016</name>
    <dbReference type="NCBI Taxonomy" id="1309411"/>
    <lineage>
        <taxon>Bacteria</taxon>
        <taxon>Thermotogati</taxon>
        <taxon>Deinococcota</taxon>
        <taxon>Deinococci</taxon>
        <taxon>Deinococcales</taxon>
        <taxon>Deinococcaceae</taxon>
        <taxon>Deinococcus</taxon>
    </lineage>
</organism>
<evidence type="ECO:0000256" key="7">
    <source>
        <dbReference type="SAM" id="Phobius"/>
    </source>
</evidence>